<keyword evidence="3" id="KW-1185">Reference proteome</keyword>
<evidence type="ECO:0000256" key="1">
    <source>
        <dbReference type="ARBA" id="ARBA00022803"/>
    </source>
</evidence>
<comment type="caution">
    <text evidence="2">The sequence shown here is derived from an EMBL/GenBank/DDBJ whole genome shotgun (WGS) entry which is preliminary data.</text>
</comment>
<dbReference type="EMBL" id="CAJNNV010025442">
    <property type="protein sequence ID" value="CAE8614518.1"/>
    <property type="molecule type" value="Genomic_DNA"/>
</dbReference>
<proteinExistence type="predicted"/>
<accession>A0A813FNZ5</accession>
<dbReference type="SUPFAM" id="SSF48452">
    <property type="entry name" value="TPR-like"/>
    <property type="match status" value="1"/>
</dbReference>
<dbReference type="GO" id="GO:0101031">
    <property type="term" value="C:protein folding chaperone complex"/>
    <property type="evidence" value="ECO:0007669"/>
    <property type="project" value="TreeGrafter"/>
</dbReference>
<organism evidence="2 3">
    <name type="scientific">Polarella glacialis</name>
    <name type="common">Dinoflagellate</name>
    <dbReference type="NCBI Taxonomy" id="89957"/>
    <lineage>
        <taxon>Eukaryota</taxon>
        <taxon>Sar</taxon>
        <taxon>Alveolata</taxon>
        <taxon>Dinophyceae</taxon>
        <taxon>Suessiales</taxon>
        <taxon>Suessiaceae</taxon>
        <taxon>Polarella</taxon>
    </lineage>
</organism>
<dbReference type="Gene3D" id="1.25.40.10">
    <property type="entry name" value="Tetratricopeptide repeat domain"/>
    <property type="match status" value="1"/>
</dbReference>
<dbReference type="PANTHER" id="PTHR46423:SF1">
    <property type="entry name" value="RNA POLYMERASE II-ASSOCIATED PROTEIN 3"/>
    <property type="match status" value="1"/>
</dbReference>
<dbReference type="InterPro" id="IPR051966">
    <property type="entry name" value="RPAP3"/>
</dbReference>
<dbReference type="SMART" id="SM00028">
    <property type="entry name" value="TPR"/>
    <property type="match status" value="3"/>
</dbReference>
<dbReference type="InterPro" id="IPR011990">
    <property type="entry name" value="TPR-like_helical_dom_sf"/>
</dbReference>
<gene>
    <name evidence="2" type="ORF">PGLA1383_LOCUS32241</name>
</gene>
<evidence type="ECO:0000313" key="3">
    <source>
        <dbReference type="Proteomes" id="UP000654075"/>
    </source>
</evidence>
<dbReference type="PANTHER" id="PTHR46423">
    <property type="entry name" value="RNA POLYMERASE II-ASSOCIATED PROTEIN 3"/>
    <property type="match status" value="1"/>
</dbReference>
<evidence type="ECO:0000313" key="2">
    <source>
        <dbReference type="EMBL" id="CAE8614518.1"/>
    </source>
</evidence>
<reference evidence="2" key="1">
    <citation type="submission" date="2021-02" db="EMBL/GenBank/DDBJ databases">
        <authorList>
            <person name="Dougan E. K."/>
            <person name="Rhodes N."/>
            <person name="Thang M."/>
            <person name="Chan C."/>
        </authorList>
    </citation>
    <scope>NUCLEOTIDE SEQUENCE</scope>
</reference>
<dbReference type="AlphaFoldDB" id="A0A813FNZ5"/>
<dbReference type="OrthoDB" id="2423701at2759"/>
<sequence>MAPGAEEESGAGMLGLMERITEAELSQTAAELSQTAEDWKRLGSEAYASKDWKKAVQCYSAALERCEPESELAVACFNNRAACHAQLKEHLAVIRDATEVIRRQPANVKALLRRMVALDSLGNRIEEALKDASAVLTMEPQNQHALKVVEKKRRSLTKKVSDALPAFRPGPRESIAVFLFTEDRPLQCYACLRSLHKHLKGASPNVTVFWQASEKPCFHSYQLLQSLPETNESQYGKVVWSEVSKGQLFPAFSRAVNRLSADGLRYLLLLSDTAVFHSDTDMSAAAAVLSERHEVFAVRLDLNPRIECFPSSNLCASAPLLQPFAADPRLLLWKRWFDSGKQAFESVPRESGWDEILNWTASLVRAERIQHFFSALQPPLDSVRQLDDKAADWLSRRQRMKQSEVSHRSACFEFPVLVTLDPSSFGSATEADALLRSQLHRSLGLGGGSSSSKDGCAQLARKVGWSPKEVEEYFQNVATGGSSPSSKLQGLLEAERYRDHYSDTVCVAHMPPSA</sequence>
<dbReference type="Proteomes" id="UP000654075">
    <property type="component" value="Unassembled WGS sequence"/>
</dbReference>
<dbReference type="InterPro" id="IPR019734">
    <property type="entry name" value="TPR_rpt"/>
</dbReference>
<feature type="non-terminal residue" evidence="2">
    <location>
        <position position="1"/>
    </location>
</feature>
<protein>
    <submittedName>
        <fullName evidence="2">Uncharacterized protein</fullName>
    </submittedName>
</protein>
<name>A0A813FNZ5_POLGL</name>
<keyword evidence="1" id="KW-0802">TPR repeat</keyword>